<keyword evidence="8" id="KW-1064">Adaptive immunity</keyword>
<dbReference type="InterPro" id="IPR013106">
    <property type="entry name" value="Ig_V-set"/>
</dbReference>
<evidence type="ECO:0000256" key="7">
    <source>
        <dbReference type="ARBA" id="ARBA00038651"/>
    </source>
</evidence>
<evidence type="ECO:0000259" key="9">
    <source>
        <dbReference type="PROSITE" id="PS50835"/>
    </source>
</evidence>
<organism evidence="10 11">
    <name type="scientific">Monodelphis domestica</name>
    <name type="common">Gray short-tailed opossum</name>
    <dbReference type="NCBI Taxonomy" id="13616"/>
    <lineage>
        <taxon>Eukaryota</taxon>
        <taxon>Metazoa</taxon>
        <taxon>Chordata</taxon>
        <taxon>Craniata</taxon>
        <taxon>Vertebrata</taxon>
        <taxon>Euteleostomi</taxon>
        <taxon>Mammalia</taxon>
        <taxon>Metatheria</taxon>
        <taxon>Didelphimorphia</taxon>
        <taxon>Didelphidae</taxon>
        <taxon>Monodelphis</taxon>
    </lineage>
</organism>
<dbReference type="InParanoid" id="F6Z7Z2"/>
<dbReference type="InterPro" id="IPR036179">
    <property type="entry name" value="Ig-like_dom_sf"/>
</dbReference>
<keyword evidence="8" id="KW-1279">T cell receptor</keyword>
<dbReference type="Bgee" id="ENSMODG00000024455">
    <property type="expression patterns" value="Expressed in blood and 1 other cell type or tissue"/>
</dbReference>
<comment type="subunit">
    <text evidence="7">Alpha-beta TR is a heterodimer composed of an alpha and beta chain; disulfide-linked. The alpha-beta TR is associated with the transmembrane signaling CD3 coreceptor proteins to form the TR-CD3 (TcR or TCR). The assembly of alpha-beta TR heterodimers with CD3 occurs in the endoplasmic reticulum where a single alpha-beta TR heterodimer associates with one CD3D-CD3E heterodimer, one CD3G-CD3E heterodimer and one CD247 homodimer forming a stable octameric structure. CD3D-CD3E and CD3G-CD3E heterodimers preferentially associate with TR alpha and TR beta chains, respectively. The association of the CD247 homodimer is the last step of TcR assembly in the endoplasmic reticulum and is required for transport to the cell surface.</text>
</comment>
<keyword evidence="6" id="KW-0325">Glycoprotein</keyword>
<sequence>SEKNIEFAIRAPELSLQFCSLLYICLQKVEQSPQALRVQEGEDTTINCSFTEFSQSLQWFRQDPGKGLISLFYLTSEMKEKGRFRSTIILKERHSSLYIDASQPSDSATYLCAVRAQ</sequence>
<dbReference type="Pfam" id="PF07686">
    <property type="entry name" value="V-set"/>
    <property type="match status" value="1"/>
</dbReference>
<dbReference type="AlphaFoldDB" id="F6Z7Z2"/>
<comment type="subcellular location">
    <subcellularLocation>
        <location evidence="1">Cell membrane</location>
    </subcellularLocation>
</comment>
<evidence type="ECO:0000256" key="4">
    <source>
        <dbReference type="ARBA" id="ARBA00023136"/>
    </source>
</evidence>
<dbReference type="SUPFAM" id="SSF48726">
    <property type="entry name" value="Immunoglobulin"/>
    <property type="match status" value="1"/>
</dbReference>
<dbReference type="HOGENOM" id="CLU_077975_8_3_1"/>
<dbReference type="PROSITE" id="PS50835">
    <property type="entry name" value="IG_LIKE"/>
    <property type="match status" value="1"/>
</dbReference>
<accession>F6Z7Z2</accession>
<dbReference type="OMA" id="HSSLYID"/>
<keyword evidence="4" id="KW-0472">Membrane</keyword>
<evidence type="ECO:0000313" key="10">
    <source>
        <dbReference type="Ensembl" id="ENSMODP00000034226.2"/>
    </source>
</evidence>
<reference evidence="10 11" key="1">
    <citation type="journal article" date="2007" name="Nature">
        <title>Genome of the marsupial Monodelphis domestica reveals innovation in non-coding sequences.</title>
        <authorList>
            <person name="Mikkelsen T.S."/>
            <person name="Wakefield M.J."/>
            <person name="Aken B."/>
            <person name="Amemiya C.T."/>
            <person name="Chang J.L."/>
            <person name="Duke S."/>
            <person name="Garber M."/>
            <person name="Gentles A.J."/>
            <person name="Goodstadt L."/>
            <person name="Heger A."/>
            <person name="Jurka J."/>
            <person name="Kamal M."/>
            <person name="Mauceli E."/>
            <person name="Searle S.M."/>
            <person name="Sharpe T."/>
            <person name="Baker M.L."/>
            <person name="Batzer M.A."/>
            <person name="Benos P.V."/>
            <person name="Belov K."/>
            <person name="Clamp M."/>
            <person name="Cook A."/>
            <person name="Cuff J."/>
            <person name="Das R."/>
            <person name="Davidow L."/>
            <person name="Deakin J.E."/>
            <person name="Fazzari M.J."/>
            <person name="Glass J.L."/>
            <person name="Grabherr M."/>
            <person name="Greally J.M."/>
            <person name="Gu W."/>
            <person name="Hore T.A."/>
            <person name="Huttley G.A."/>
            <person name="Kleber M."/>
            <person name="Jirtle R.L."/>
            <person name="Koina E."/>
            <person name="Lee J.T."/>
            <person name="Mahony S."/>
            <person name="Marra M.A."/>
            <person name="Miller R.D."/>
            <person name="Nicholls R.D."/>
            <person name="Oda M."/>
            <person name="Papenfuss A.T."/>
            <person name="Parra Z.E."/>
            <person name="Pollock D.D."/>
            <person name="Ray D.A."/>
            <person name="Schein J.E."/>
            <person name="Speed T.P."/>
            <person name="Thompson K."/>
            <person name="VandeBerg J.L."/>
            <person name="Wade C.M."/>
            <person name="Walker J.A."/>
            <person name="Waters P.D."/>
            <person name="Webber C."/>
            <person name="Weidman J.R."/>
            <person name="Xie X."/>
            <person name="Zody M.C."/>
            <person name="Baldwin J."/>
            <person name="Abdouelleil A."/>
            <person name="Abdulkadir J."/>
            <person name="Abebe A."/>
            <person name="Abera B."/>
            <person name="Abreu J."/>
            <person name="Acer S.C."/>
            <person name="Aftuck L."/>
            <person name="Alexander A."/>
            <person name="An P."/>
            <person name="Anderson E."/>
            <person name="Anderson S."/>
            <person name="Arachi H."/>
            <person name="Azer M."/>
            <person name="Bachantsang P."/>
            <person name="Barry A."/>
            <person name="Bayul T."/>
            <person name="Berlin A."/>
            <person name="Bessette D."/>
            <person name="Bloom T."/>
            <person name="Bloom T."/>
            <person name="Boguslavskiy L."/>
            <person name="Bonnet C."/>
            <person name="Boukhgalter B."/>
            <person name="Bourzgui I."/>
            <person name="Brown A."/>
            <person name="Cahill P."/>
            <person name="Channer S."/>
            <person name="Cheshatsang Y."/>
            <person name="Chuda L."/>
            <person name="Citroen M."/>
            <person name="Collymore A."/>
            <person name="Cooke P."/>
            <person name="Costello M."/>
            <person name="D'Aco K."/>
            <person name="Daza R."/>
            <person name="De Haan G."/>
            <person name="DeGray S."/>
            <person name="DeMaso C."/>
            <person name="Dhargay N."/>
            <person name="Dooley K."/>
            <person name="Dooley E."/>
            <person name="Doricent M."/>
            <person name="Dorje P."/>
            <person name="Dorjee K."/>
            <person name="Dupes A."/>
            <person name="Elong R."/>
            <person name="Falk J."/>
            <person name="Farina A."/>
            <person name="Faro S."/>
            <person name="Ferguson D."/>
            <person name="Fisher S."/>
            <person name="Foley C.D."/>
            <person name="Franke A."/>
            <person name="Friedrich D."/>
            <person name="Gadbois L."/>
            <person name="Gearin G."/>
            <person name="Gearin C.R."/>
            <person name="Giannoukos G."/>
            <person name="Goode T."/>
            <person name="Graham J."/>
            <person name="Grandbois E."/>
            <person name="Grewal S."/>
            <person name="Gyaltsen K."/>
            <person name="Hafez N."/>
            <person name="Hagos B."/>
            <person name="Hall J."/>
            <person name="Henson C."/>
            <person name="Hollinger A."/>
            <person name="Honan T."/>
            <person name="Huard M.D."/>
            <person name="Hughes L."/>
            <person name="Hurhula B."/>
            <person name="Husby M.E."/>
            <person name="Kamat A."/>
            <person name="Kanga B."/>
            <person name="Kashin S."/>
            <person name="Khazanovich D."/>
            <person name="Kisner P."/>
            <person name="Lance K."/>
            <person name="Lara M."/>
            <person name="Lee W."/>
            <person name="Lennon N."/>
            <person name="Letendre F."/>
            <person name="LeVine R."/>
            <person name="Lipovsky A."/>
            <person name="Liu X."/>
            <person name="Liu J."/>
            <person name="Liu S."/>
            <person name="Lokyitsang T."/>
            <person name="Lokyitsang Y."/>
            <person name="Lubonja R."/>
            <person name="Lui A."/>
            <person name="MacDonald P."/>
            <person name="Magnisalis V."/>
            <person name="Maru K."/>
            <person name="Matthews C."/>
            <person name="McCusker W."/>
            <person name="McDonough S."/>
            <person name="Mehta T."/>
            <person name="Meldrim J."/>
            <person name="Meneus L."/>
            <person name="Mihai O."/>
            <person name="Mihalev A."/>
            <person name="Mihova T."/>
            <person name="Mittelman R."/>
            <person name="Mlenga V."/>
            <person name="Montmayeur A."/>
            <person name="Mulrain L."/>
            <person name="Navidi A."/>
            <person name="Naylor J."/>
            <person name="Negash T."/>
            <person name="Nguyen T."/>
            <person name="Nguyen N."/>
            <person name="Nicol R."/>
            <person name="Norbu C."/>
            <person name="Norbu N."/>
            <person name="Novod N."/>
            <person name="O'Neill B."/>
            <person name="Osman S."/>
            <person name="Markiewicz E."/>
            <person name="Oyono O.L."/>
            <person name="Patti C."/>
            <person name="Phunkhang P."/>
            <person name="Pierre F."/>
            <person name="Priest M."/>
            <person name="Raghuraman S."/>
            <person name="Rege F."/>
            <person name="Reyes R."/>
            <person name="Rise C."/>
            <person name="Rogov P."/>
            <person name="Ross K."/>
            <person name="Ryan E."/>
            <person name="Settipalli S."/>
            <person name="Shea T."/>
            <person name="Sherpa N."/>
            <person name="Shi L."/>
            <person name="Shih D."/>
            <person name="Sparrow T."/>
            <person name="Spaulding J."/>
            <person name="Stalker J."/>
            <person name="Stange-Thomann N."/>
            <person name="Stavropoulos S."/>
            <person name="Stone C."/>
            <person name="Strader C."/>
            <person name="Tesfaye S."/>
            <person name="Thomson T."/>
            <person name="Thoulutsang Y."/>
            <person name="Thoulutsang D."/>
            <person name="Topham K."/>
            <person name="Topping I."/>
            <person name="Tsamla T."/>
            <person name="Vassiliev H."/>
            <person name="Vo A."/>
            <person name="Wangchuk T."/>
            <person name="Wangdi T."/>
            <person name="Weiand M."/>
            <person name="Wilkinson J."/>
            <person name="Wilson A."/>
            <person name="Yadav S."/>
            <person name="Young G."/>
            <person name="Yu Q."/>
            <person name="Zembek L."/>
            <person name="Zhong D."/>
            <person name="Zimmer A."/>
            <person name="Zwirko Z."/>
            <person name="Jaffe D.B."/>
            <person name="Alvarez P."/>
            <person name="Brockman W."/>
            <person name="Butler J."/>
            <person name="Chin C."/>
            <person name="Gnerre S."/>
            <person name="MacCallum I."/>
            <person name="Graves J.A."/>
            <person name="Ponting C.P."/>
            <person name="Breen M."/>
            <person name="Samollow P.B."/>
            <person name="Lander E.S."/>
            <person name="Lindblad-Toh K."/>
        </authorList>
    </citation>
    <scope>NUCLEOTIDE SEQUENCE [LARGE SCALE GENOMIC DNA]</scope>
</reference>
<proteinExistence type="predicted"/>
<dbReference type="InterPro" id="IPR013783">
    <property type="entry name" value="Ig-like_fold"/>
</dbReference>
<dbReference type="GO" id="GO:0042101">
    <property type="term" value="C:T cell receptor complex"/>
    <property type="evidence" value="ECO:0007669"/>
    <property type="project" value="UniProtKB-KW"/>
</dbReference>
<keyword evidence="8" id="KW-0391">Immunity</keyword>
<dbReference type="eggNOG" id="ENOG502SP68">
    <property type="taxonomic scope" value="Eukaryota"/>
</dbReference>
<keyword evidence="2" id="KW-1003">Cell membrane</keyword>
<dbReference type="InterPro" id="IPR007110">
    <property type="entry name" value="Ig-like_dom"/>
</dbReference>
<dbReference type="PANTHER" id="PTHR19339">
    <property type="entry name" value="T CELL RECEPTOR ALPHA VARIABLE 39"/>
    <property type="match status" value="1"/>
</dbReference>
<keyword evidence="3" id="KW-0732">Signal</keyword>
<name>F6Z7Z2_MONDO</name>
<dbReference type="Gene3D" id="2.60.40.10">
    <property type="entry name" value="Immunoglobulins"/>
    <property type="match status" value="1"/>
</dbReference>
<dbReference type="Proteomes" id="UP000002280">
    <property type="component" value="Chromosome 1"/>
</dbReference>
<evidence type="ECO:0000313" key="11">
    <source>
        <dbReference type="Proteomes" id="UP000002280"/>
    </source>
</evidence>
<evidence type="ECO:0000256" key="8">
    <source>
        <dbReference type="ARBA" id="ARBA00043266"/>
    </source>
</evidence>
<dbReference type="Ensembl" id="ENSMODT00000035812.2">
    <property type="protein sequence ID" value="ENSMODP00000034226.2"/>
    <property type="gene ID" value="ENSMODG00000024455.2"/>
</dbReference>
<reference evidence="10" key="3">
    <citation type="submission" date="2025-09" db="UniProtKB">
        <authorList>
            <consortium name="Ensembl"/>
        </authorList>
    </citation>
    <scope>IDENTIFICATION</scope>
</reference>
<dbReference type="InterPro" id="IPR051896">
    <property type="entry name" value="TCR_alpha_variable"/>
</dbReference>
<keyword evidence="11" id="KW-1185">Reference proteome</keyword>
<reference evidence="10" key="2">
    <citation type="submission" date="2025-08" db="UniProtKB">
        <authorList>
            <consortium name="Ensembl"/>
        </authorList>
    </citation>
    <scope>IDENTIFICATION</scope>
</reference>
<dbReference type="SMART" id="SM00406">
    <property type="entry name" value="IGv"/>
    <property type="match status" value="1"/>
</dbReference>
<evidence type="ECO:0000256" key="3">
    <source>
        <dbReference type="ARBA" id="ARBA00022729"/>
    </source>
</evidence>
<evidence type="ECO:0000256" key="1">
    <source>
        <dbReference type="ARBA" id="ARBA00004236"/>
    </source>
</evidence>
<evidence type="ECO:0000256" key="2">
    <source>
        <dbReference type="ARBA" id="ARBA00022475"/>
    </source>
</evidence>
<evidence type="ECO:0000256" key="6">
    <source>
        <dbReference type="ARBA" id="ARBA00023180"/>
    </source>
</evidence>
<feature type="domain" description="Ig-like" evidence="9">
    <location>
        <begin position="12"/>
        <end position="117"/>
    </location>
</feature>
<dbReference type="PANTHER" id="PTHR19339:SF0">
    <property type="entry name" value="T CELL RECEPTOR ALPHA VARIABLE 41"/>
    <property type="match status" value="1"/>
</dbReference>
<keyword evidence="5" id="KW-1015">Disulfide bond</keyword>
<dbReference type="FunCoup" id="F6Z7Z2">
    <property type="interactions" value="127"/>
</dbReference>
<protein>
    <recommendedName>
        <fullName evidence="9">Ig-like domain-containing protein</fullName>
    </recommendedName>
</protein>
<dbReference type="GeneTree" id="ENSGT00900000140957"/>
<evidence type="ECO:0000256" key="5">
    <source>
        <dbReference type="ARBA" id="ARBA00023157"/>
    </source>
</evidence>